<reference evidence="2 3" key="1">
    <citation type="journal article" date="2019" name="Int. J. Syst. Evol. Microbiol.">
        <title>The Global Catalogue of Microorganisms (GCM) 10K type strain sequencing project: providing services to taxonomists for standard genome sequencing and annotation.</title>
        <authorList>
            <consortium name="The Broad Institute Genomics Platform"/>
            <consortium name="The Broad Institute Genome Sequencing Center for Infectious Disease"/>
            <person name="Wu L."/>
            <person name="Ma J."/>
        </authorList>
    </citation>
    <scope>NUCLEOTIDE SEQUENCE [LARGE SCALE GENOMIC DNA]</scope>
    <source>
        <strain evidence="2 3">JCM 6923</strain>
    </source>
</reference>
<comment type="caution">
    <text evidence="2">The sequence shown here is derived from an EMBL/GenBank/DDBJ whole genome shotgun (WGS) entry which is preliminary data.</text>
</comment>
<dbReference type="Proteomes" id="UP001501721">
    <property type="component" value="Unassembled WGS sequence"/>
</dbReference>
<proteinExistence type="predicted"/>
<protein>
    <submittedName>
        <fullName evidence="2">Uncharacterized protein</fullName>
    </submittedName>
</protein>
<evidence type="ECO:0000256" key="1">
    <source>
        <dbReference type="SAM" id="MobiDB-lite"/>
    </source>
</evidence>
<organism evidence="2 3">
    <name type="scientific">Streptomyces graminearus</name>
    <dbReference type="NCBI Taxonomy" id="284030"/>
    <lineage>
        <taxon>Bacteria</taxon>
        <taxon>Bacillati</taxon>
        <taxon>Actinomycetota</taxon>
        <taxon>Actinomycetes</taxon>
        <taxon>Kitasatosporales</taxon>
        <taxon>Streptomycetaceae</taxon>
        <taxon>Streptomyces</taxon>
    </lineage>
</organism>
<accession>A0ABN3M5R5</accession>
<keyword evidence="3" id="KW-1185">Reference proteome</keyword>
<evidence type="ECO:0000313" key="2">
    <source>
        <dbReference type="EMBL" id="GAA2495046.1"/>
    </source>
</evidence>
<name>A0ABN3M5R5_9ACTN</name>
<feature type="compositionally biased region" description="Low complexity" evidence="1">
    <location>
        <begin position="80"/>
        <end position="114"/>
    </location>
</feature>
<feature type="region of interest" description="Disordered" evidence="1">
    <location>
        <begin position="1"/>
        <end position="20"/>
    </location>
</feature>
<dbReference type="EMBL" id="BAAATL010000025">
    <property type="protein sequence ID" value="GAA2495046.1"/>
    <property type="molecule type" value="Genomic_DNA"/>
</dbReference>
<sequence length="302" mass="30947">MNDTQGMPVPPPERALPNHRRIREDLMMKIDHEDEQTSLVRRWGLPLSVAAGVAALSVAAVSAFGGEGAAEPVRAGSGGSPASAAASPGPSRGSSNAGAGTTPSSAPSAAASPAVTVTSVTTTPIEAGAVDRILSSCLGSEAGRFHPVIAVRTPAAAKDWDGTVIAVDAAGQYVQCQTKGDRGSSPDVPPTSINDRLWGAGHIVEYFDAVGQSAGKGRYLSLGAGHYTTGVAKITVSYGDDPKQYPAVMADGAFFYTASFSTGSSTAKLTAARSTSYVHAYNAAGKEIYNQKKDPQFTDTSE</sequence>
<gene>
    <name evidence="2" type="ORF">GCM10010422_48180</name>
</gene>
<evidence type="ECO:0000313" key="3">
    <source>
        <dbReference type="Proteomes" id="UP001501721"/>
    </source>
</evidence>
<feature type="region of interest" description="Disordered" evidence="1">
    <location>
        <begin position="70"/>
        <end position="114"/>
    </location>
</feature>